<evidence type="ECO:0000256" key="1">
    <source>
        <dbReference type="SAM" id="Phobius"/>
    </source>
</evidence>
<dbReference type="AlphaFoldDB" id="A0A7C2JYB5"/>
<accession>A0A7C2JYB5</accession>
<feature type="transmembrane region" description="Helical" evidence="1">
    <location>
        <begin position="6"/>
        <end position="25"/>
    </location>
</feature>
<sequence>MTGSGTPFPWWLWILAGLWAGGVVLRGLWTGGREGRWFLDVLVGVYTALLMYMAAQATVSPGDAVGLARVLTWNCGGLAIGGGLLCLLGTTPKWQTGGWIAATLGLAGLSLGLQAPVLAALCVVAAIVGATRRGDLPAEHHQRARDPWLVVVLGTMVCVAWLGAVQFAARVESQRESVSQRYTVLPAVKSDHEGPPATWSMTALLLAAAVVGLATAPSLGQRRAIRETEEPAP</sequence>
<feature type="transmembrane region" description="Helical" evidence="1">
    <location>
        <begin position="197"/>
        <end position="216"/>
    </location>
</feature>
<feature type="transmembrane region" description="Helical" evidence="1">
    <location>
        <begin position="148"/>
        <end position="169"/>
    </location>
</feature>
<feature type="transmembrane region" description="Helical" evidence="1">
    <location>
        <begin position="99"/>
        <end position="128"/>
    </location>
</feature>
<proteinExistence type="predicted"/>
<dbReference type="EMBL" id="DSOK01000261">
    <property type="protein sequence ID" value="HEN15644.1"/>
    <property type="molecule type" value="Genomic_DNA"/>
</dbReference>
<organism evidence="2">
    <name type="scientific">Schlesneria paludicola</name>
    <dbReference type="NCBI Taxonomy" id="360056"/>
    <lineage>
        <taxon>Bacteria</taxon>
        <taxon>Pseudomonadati</taxon>
        <taxon>Planctomycetota</taxon>
        <taxon>Planctomycetia</taxon>
        <taxon>Planctomycetales</taxon>
        <taxon>Planctomycetaceae</taxon>
        <taxon>Schlesneria</taxon>
    </lineage>
</organism>
<comment type="caution">
    <text evidence="2">The sequence shown here is derived from an EMBL/GenBank/DDBJ whole genome shotgun (WGS) entry which is preliminary data.</text>
</comment>
<keyword evidence="1" id="KW-0472">Membrane</keyword>
<name>A0A7C2JYB5_9PLAN</name>
<evidence type="ECO:0000313" key="2">
    <source>
        <dbReference type="EMBL" id="HEN15644.1"/>
    </source>
</evidence>
<protein>
    <submittedName>
        <fullName evidence="2">Uncharacterized protein</fullName>
    </submittedName>
</protein>
<reference evidence="2" key="1">
    <citation type="journal article" date="2020" name="mSystems">
        <title>Genome- and Community-Level Interaction Insights into Carbon Utilization and Element Cycling Functions of Hydrothermarchaeota in Hydrothermal Sediment.</title>
        <authorList>
            <person name="Zhou Z."/>
            <person name="Liu Y."/>
            <person name="Xu W."/>
            <person name="Pan J."/>
            <person name="Luo Z.H."/>
            <person name="Li M."/>
        </authorList>
    </citation>
    <scope>NUCLEOTIDE SEQUENCE [LARGE SCALE GENOMIC DNA]</scope>
    <source>
        <strain evidence="2">SpSt-339</strain>
    </source>
</reference>
<gene>
    <name evidence="2" type="ORF">ENQ76_09275</name>
</gene>
<keyword evidence="1" id="KW-1133">Transmembrane helix</keyword>
<feature type="transmembrane region" description="Helical" evidence="1">
    <location>
        <begin position="37"/>
        <end position="55"/>
    </location>
</feature>
<keyword evidence="1" id="KW-0812">Transmembrane</keyword>